<gene>
    <name evidence="10 12" type="primary">leuA</name>
    <name evidence="12" type="ORF">LZG35_07135</name>
</gene>
<dbReference type="GO" id="GO:0003852">
    <property type="term" value="F:2-isopropylmalate synthase activity"/>
    <property type="evidence" value="ECO:0007669"/>
    <property type="project" value="UniProtKB-UniRule"/>
</dbReference>
<comment type="similarity">
    <text evidence="3 10">Belongs to the alpha-IPM synthase/homocitrate synthase family. LeuA type 2 subfamily.</text>
</comment>
<dbReference type="NCBIfam" id="TIGR00970">
    <property type="entry name" value="leuA_yeast"/>
    <property type="match status" value="1"/>
</dbReference>
<keyword evidence="10" id="KW-0460">Magnesium</keyword>
<evidence type="ECO:0000256" key="5">
    <source>
        <dbReference type="ARBA" id="ARBA00022430"/>
    </source>
</evidence>
<dbReference type="Pfam" id="PF08502">
    <property type="entry name" value="LeuA_dimer"/>
    <property type="match status" value="1"/>
</dbReference>
<dbReference type="NCBIfam" id="NF002991">
    <property type="entry name" value="PRK03739.1"/>
    <property type="match status" value="1"/>
</dbReference>
<keyword evidence="9 10" id="KW-0100">Branched-chain amino acid biosynthesis</keyword>
<comment type="subunit">
    <text evidence="10">Homodimer.</text>
</comment>
<dbReference type="PANTHER" id="PTHR46911">
    <property type="match status" value="1"/>
</dbReference>
<dbReference type="SUPFAM" id="SSF89000">
    <property type="entry name" value="post-HMGL domain-like"/>
    <property type="match status" value="1"/>
</dbReference>
<comment type="cofactor">
    <cofactor evidence="10">
        <name>Mg(2+)</name>
        <dbReference type="ChEBI" id="CHEBI:18420"/>
    </cofactor>
</comment>
<evidence type="ECO:0000256" key="2">
    <source>
        <dbReference type="ARBA" id="ARBA00004689"/>
    </source>
</evidence>
<evidence type="ECO:0000259" key="11">
    <source>
        <dbReference type="PROSITE" id="PS50991"/>
    </source>
</evidence>
<dbReference type="EMBL" id="JAJVKT010000007">
    <property type="protein sequence ID" value="MCE7508409.1"/>
    <property type="molecule type" value="Genomic_DNA"/>
</dbReference>
<sequence length="570" mass="63748">MMLKDPSSKYRPFQTVQLPDRQWPDRVQRHPPVWCSVDMRDGNQALIDPMSLERKRRFFDLLVRTGFKEIEVGFPAASQIDYDYVRELIETNAIPDDVTIQVMTQAREDLIERTFEALQGVPRAIVHVYNATAPVFREVVFNVDRQGCIDIATHATRRIREQMARYPDTDWTFQYSPETFCFTEQDFALEICEAVMDVMAPTPQHKMILNLPTTVEVATANVFADQIEWFCRHLSRRDSVIISVHPHNDRGTGVSSAELALLAGAERVEGTLFGNGERTGNLDLLNLAMNLYAAGVSPGLDFSDIHHTQREVEYCNQLPVHPRHPYSGDLVFTAFSGSHQDAIKKGFAARANNPQGFWEVPYLPVDPADLGRSYEAVIRVNSQSGKGGVAYLMEQHGITLPRRLQMEFSTAVQLIADQTGREITGDMILECFRKEYLFEAAPLALRDPVVTTTDGQARLRGTLQTLESELTLQGSGNGPLSALVDACAHLGLTFDIADYHQHSAGDGADSEAYAYVEIRVGTRQLFGAARDQNVLTASLRALICALNRAIGKGWLAMESRQNVTRITLTD</sequence>
<dbReference type="GO" id="GO:0003985">
    <property type="term" value="F:acetyl-CoA C-acetyltransferase activity"/>
    <property type="evidence" value="ECO:0007669"/>
    <property type="project" value="UniProtKB-UniRule"/>
</dbReference>
<dbReference type="CDD" id="cd07942">
    <property type="entry name" value="DRE_TIM_LeuA"/>
    <property type="match status" value="1"/>
</dbReference>
<evidence type="ECO:0000256" key="7">
    <source>
        <dbReference type="ARBA" id="ARBA00022679"/>
    </source>
</evidence>
<feature type="binding site" evidence="10">
    <location>
        <position position="41"/>
    </location>
    <ligand>
        <name>Mg(2+)</name>
        <dbReference type="ChEBI" id="CHEBI:18420"/>
    </ligand>
</feature>
<feature type="binding site" evidence="10">
    <location>
        <position position="245"/>
    </location>
    <ligand>
        <name>Mg(2+)</name>
        <dbReference type="ChEBI" id="CHEBI:18420"/>
    </ligand>
</feature>
<evidence type="ECO:0000256" key="3">
    <source>
        <dbReference type="ARBA" id="ARBA00009767"/>
    </source>
</evidence>
<dbReference type="SMART" id="SM00917">
    <property type="entry name" value="LeuA_dimer"/>
    <property type="match status" value="1"/>
</dbReference>
<feature type="binding site" evidence="10">
    <location>
        <position position="247"/>
    </location>
    <ligand>
        <name>Mg(2+)</name>
        <dbReference type="ChEBI" id="CHEBI:18420"/>
    </ligand>
</feature>
<dbReference type="AlphaFoldDB" id="A0A9Q3ZFR6"/>
<accession>A0A9Q3ZFR6</accession>
<comment type="function">
    <text evidence="10">Catalyzes the condensation of the acetyl group of acetyl-CoA with 3-methyl-2-oxobutanoate (2-ketoisovalerate) to form 3-carboxy-3-hydroxy-4-methylpentanoate (2-isopropylmalate).</text>
</comment>
<feature type="domain" description="Pyruvate carboxyltransferase" evidence="11">
    <location>
        <begin position="32"/>
        <end position="306"/>
    </location>
</feature>
<dbReference type="InterPro" id="IPR013785">
    <property type="entry name" value="Aldolase_TIM"/>
</dbReference>
<keyword evidence="7 10" id="KW-0808">Transferase</keyword>
<keyword evidence="13" id="KW-1185">Reference proteome</keyword>
<dbReference type="InterPro" id="IPR054692">
    <property type="entry name" value="LeuA-like_post-cat"/>
</dbReference>
<dbReference type="EC" id="2.3.3.13" evidence="4 10"/>
<feature type="binding site" evidence="10">
    <location>
        <position position="281"/>
    </location>
    <ligand>
        <name>Mg(2+)</name>
        <dbReference type="ChEBI" id="CHEBI:18420"/>
    </ligand>
</feature>
<dbReference type="InterPro" id="IPR002034">
    <property type="entry name" value="AIPM/Hcit_synth_CS"/>
</dbReference>
<dbReference type="GO" id="GO:0000287">
    <property type="term" value="F:magnesium ion binding"/>
    <property type="evidence" value="ECO:0007669"/>
    <property type="project" value="UniProtKB-UniRule"/>
</dbReference>
<evidence type="ECO:0000256" key="1">
    <source>
        <dbReference type="ARBA" id="ARBA00000064"/>
    </source>
</evidence>
<evidence type="ECO:0000256" key="9">
    <source>
        <dbReference type="ARBA" id="ARBA00023304"/>
    </source>
</evidence>
<keyword evidence="8 10" id="KW-0479">Metal-binding</keyword>
<evidence type="ECO:0000313" key="13">
    <source>
        <dbReference type="Proteomes" id="UP001107961"/>
    </source>
</evidence>
<comment type="catalytic activity">
    <reaction evidence="1 10">
        <text>3-methyl-2-oxobutanoate + acetyl-CoA + H2O = (2S)-2-isopropylmalate + CoA + H(+)</text>
        <dbReference type="Rhea" id="RHEA:21524"/>
        <dbReference type="ChEBI" id="CHEBI:1178"/>
        <dbReference type="ChEBI" id="CHEBI:11851"/>
        <dbReference type="ChEBI" id="CHEBI:15377"/>
        <dbReference type="ChEBI" id="CHEBI:15378"/>
        <dbReference type="ChEBI" id="CHEBI:57287"/>
        <dbReference type="ChEBI" id="CHEBI:57288"/>
        <dbReference type="EC" id="2.3.3.13"/>
    </reaction>
</comment>
<keyword evidence="12" id="KW-0012">Acyltransferase</keyword>
<feature type="region of interest" description="Regulatory domain" evidence="10">
    <location>
        <begin position="439"/>
        <end position="570"/>
    </location>
</feature>
<protein>
    <recommendedName>
        <fullName evidence="4 10">2-isopropylmalate synthase</fullName>
        <ecNumber evidence="4 10">2.3.3.13</ecNumber>
    </recommendedName>
    <alternativeName>
        <fullName evidence="10">Alpha-IPM synthase</fullName>
    </alternativeName>
    <alternativeName>
        <fullName evidence="10">Alpha-isopropylmalate synthase</fullName>
    </alternativeName>
</protein>
<dbReference type="PANTHER" id="PTHR46911:SF1">
    <property type="entry name" value="2-ISOPROPYLMALATE SYNTHASE"/>
    <property type="match status" value="1"/>
</dbReference>
<dbReference type="Pfam" id="PF00682">
    <property type="entry name" value="HMGL-like"/>
    <property type="match status" value="1"/>
</dbReference>
<proteinExistence type="inferred from homology"/>
<dbReference type="Pfam" id="PF22615">
    <property type="entry name" value="IPMS_D2"/>
    <property type="match status" value="1"/>
</dbReference>
<organism evidence="12 13">
    <name type="scientific">Alloalcanivorax xenomutans</name>
    <dbReference type="NCBI Taxonomy" id="1094342"/>
    <lineage>
        <taxon>Bacteria</taxon>
        <taxon>Pseudomonadati</taxon>
        <taxon>Pseudomonadota</taxon>
        <taxon>Gammaproteobacteria</taxon>
        <taxon>Oceanospirillales</taxon>
        <taxon>Alcanivoracaceae</taxon>
        <taxon>Alloalcanivorax</taxon>
    </lineage>
</organism>
<dbReference type="HAMAP" id="MF_00572">
    <property type="entry name" value="LeuA_type2"/>
    <property type="match status" value="1"/>
</dbReference>
<evidence type="ECO:0000256" key="8">
    <source>
        <dbReference type="ARBA" id="ARBA00022723"/>
    </source>
</evidence>
<dbReference type="SUPFAM" id="SSF110921">
    <property type="entry name" value="2-isopropylmalate synthase LeuA, allosteric (dimerisation) domain"/>
    <property type="match status" value="1"/>
</dbReference>
<comment type="subcellular location">
    <subcellularLocation>
        <location evidence="10">Cytoplasm</location>
    </subcellularLocation>
</comment>
<comment type="caution">
    <text evidence="12">The sequence shown here is derived from an EMBL/GenBank/DDBJ whole genome shotgun (WGS) entry which is preliminary data.</text>
</comment>
<dbReference type="Gene3D" id="3.30.160.270">
    <property type="match status" value="1"/>
</dbReference>
<dbReference type="GO" id="GO:0009098">
    <property type="term" value="P:L-leucine biosynthetic process"/>
    <property type="evidence" value="ECO:0007669"/>
    <property type="project" value="UniProtKB-UniRule"/>
</dbReference>
<comment type="pathway">
    <text evidence="2 10">Amino-acid biosynthesis; L-leucine biosynthesis; L-leucine from 3-methyl-2-oxobutanoate: step 1/4.</text>
</comment>
<dbReference type="Proteomes" id="UP001107961">
    <property type="component" value="Unassembled WGS sequence"/>
</dbReference>
<keyword evidence="6 10" id="KW-0028">Amino-acid biosynthesis</keyword>
<dbReference type="InterPro" id="IPR013709">
    <property type="entry name" value="2-isopropylmalate_synth_dimer"/>
</dbReference>
<reference evidence="12" key="1">
    <citation type="submission" date="2022-01" db="EMBL/GenBank/DDBJ databases">
        <authorList>
            <person name="Karlyshev A.V."/>
            <person name="Jaspars M."/>
        </authorList>
    </citation>
    <scope>NUCLEOTIDE SEQUENCE</scope>
    <source>
        <strain evidence="12">AGSA3-2</strain>
    </source>
</reference>
<keyword evidence="5 10" id="KW-0432">Leucine biosynthesis</keyword>
<dbReference type="InterPro" id="IPR039371">
    <property type="entry name" value="LeuA_N_DRE-TIM"/>
</dbReference>
<dbReference type="PROSITE" id="PS50991">
    <property type="entry name" value="PYR_CT"/>
    <property type="match status" value="1"/>
</dbReference>
<dbReference type="GO" id="GO:0005737">
    <property type="term" value="C:cytoplasm"/>
    <property type="evidence" value="ECO:0007669"/>
    <property type="project" value="UniProtKB-SubCell"/>
</dbReference>
<dbReference type="InterPro" id="IPR005668">
    <property type="entry name" value="IPM_Synthase"/>
</dbReference>
<dbReference type="RefSeq" id="WP_233925665.1">
    <property type="nucleotide sequence ID" value="NZ_JAJVKT010000007.1"/>
</dbReference>
<evidence type="ECO:0000256" key="10">
    <source>
        <dbReference type="HAMAP-Rule" id="MF_00572"/>
    </source>
</evidence>
<evidence type="ECO:0000256" key="6">
    <source>
        <dbReference type="ARBA" id="ARBA00022605"/>
    </source>
</evidence>
<dbReference type="InterPro" id="IPR000891">
    <property type="entry name" value="PYR_CT"/>
</dbReference>
<dbReference type="PROSITE" id="PS00816">
    <property type="entry name" value="AIPM_HOMOCIT_SYNTH_2"/>
    <property type="match status" value="1"/>
</dbReference>
<keyword evidence="10" id="KW-0963">Cytoplasm</keyword>
<dbReference type="SUPFAM" id="SSF51569">
    <property type="entry name" value="Aldolase"/>
    <property type="match status" value="1"/>
</dbReference>
<evidence type="ECO:0000313" key="12">
    <source>
        <dbReference type="EMBL" id="MCE7508409.1"/>
    </source>
</evidence>
<dbReference type="Gene3D" id="3.20.20.70">
    <property type="entry name" value="Aldolase class I"/>
    <property type="match status" value="1"/>
</dbReference>
<evidence type="ECO:0000256" key="4">
    <source>
        <dbReference type="ARBA" id="ARBA00012973"/>
    </source>
</evidence>
<name>A0A9Q3ZFR6_9GAMM</name>
<dbReference type="InterPro" id="IPR036230">
    <property type="entry name" value="LeuA_allosteric_dom_sf"/>
</dbReference>